<dbReference type="eggNOG" id="COG0317">
    <property type="taxonomic scope" value="Bacteria"/>
</dbReference>
<proteinExistence type="predicted"/>
<evidence type="ECO:0000313" key="1">
    <source>
        <dbReference type="EMBL" id="ADE39518.1"/>
    </source>
</evidence>
<sequence>MNLERAIQIAVEAHAGAKDRGGKAYILHPISVMMRCETDEEKIVAILHDVVEDTDWTFEALREEGFTETIIEALKTVTKHSEDEDYDEFVQRSLKNEIGRKVKIADLRENLDVTRIGELTDKDIERINKYKRALKTLTEC</sequence>
<dbReference type="STRING" id="488538.SAR116_1275"/>
<gene>
    <name evidence="1" type="ordered locus">SAR116_1275</name>
</gene>
<evidence type="ECO:0000313" key="2">
    <source>
        <dbReference type="Proteomes" id="UP000007460"/>
    </source>
</evidence>
<dbReference type="HOGENOM" id="CLU_109398_2_0_5"/>
<dbReference type="PANTHER" id="PTHR43061:SF1">
    <property type="entry name" value="GTP DIPHOSPHOKINASE RSH1, CHLOROPLASTIC-RELATED"/>
    <property type="match status" value="1"/>
</dbReference>
<reference evidence="1 2" key="1">
    <citation type="journal article" date="2010" name="J. Bacteriol.">
        <title>Complete genome sequence of "Candidatus Puniceispirillum marinum" IMCC1322, a representative of the SAR116 clade in the Alphaproteobacteria.</title>
        <authorList>
            <person name="Oh H.M."/>
            <person name="Kwon K.K."/>
            <person name="Kang I."/>
            <person name="Kang S.G."/>
            <person name="Lee J.H."/>
            <person name="Kim S.J."/>
            <person name="Cho J.C."/>
        </authorList>
    </citation>
    <scope>NUCLEOTIDE SEQUENCE [LARGE SCALE GENOMIC DNA]</scope>
    <source>
        <strain evidence="1 2">IMCC1322</strain>
    </source>
</reference>
<dbReference type="Gene3D" id="1.10.3210.10">
    <property type="entry name" value="Hypothetical protein af1432"/>
    <property type="match status" value="1"/>
</dbReference>
<dbReference type="SUPFAM" id="SSF109604">
    <property type="entry name" value="HD-domain/PDEase-like"/>
    <property type="match status" value="1"/>
</dbReference>
<keyword evidence="2" id="KW-1185">Reference proteome</keyword>
<dbReference type="PANTHER" id="PTHR43061">
    <property type="entry name" value="GTP DIPHOSPHOKINASE RSH1, CHLOROPLASTIC-RELATED"/>
    <property type="match status" value="1"/>
</dbReference>
<dbReference type="KEGG" id="apb:SAR116_1275"/>
<dbReference type="OrthoDB" id="9802385at2"/>
<evidence type="ECO:0008006" key="3">
    <source>
        <dbReference type="Google" id="ProtNLM"/>
    </source>
</evidence>
<dbReference type="AlphaFoldDB" id="D5BTC1"/>
<dbReference type="RefSeq" id="WP_013046145.1">
    <property type="nucleotide sequence ID" value="NC_014010.1"/>
</dbReference>
<dbReference type="EMBL" id="CP001751">
    <property type="protein sequence ID" value="ADE39518.1"/>
    <property type="molecule type" value="Genomic_DNA"/>
</dbReference>
<organism evidence="1 2">
    <name type="scientific">Puniceispirillum marinum (strain IMCC1322)</name>
    <dbReference type="NCBI Taxonomy" id="488538"/>
    <lineage>
        <taxon>Bacteria</taxon>
        <taxon>Pseudomonadati</taxon>
        <taxon>Pseudomonadota</taxon>
        <taxon>Alphaproteobacteria</taxon>
        <taxon>Candidatus Puniceispirillales</taxon>
        <taxon>Candidatus Puniceispirillaceae</taxon>
        <taxon>Candidatus Puniceispirillum</taxon>
    </lineage>
</organism>
<accession>D5BTC1</accession>
<dbReference type="Proteomes" id="UP000007460">
    <property type="component" value="Chromosome"/>
</dbReference>
<name>D5BTC1_PUNMI</name>
<dbReference type="Pfam" id="PF13328">
    <property type="entry name" value="HD_4"/>
    <property type="match status" value="1"/>
</dbReference>
<protein>
    <recommendedName>
        <fullName evidence="3">GTP pyrophosphokinase</fullName>
    </recommendedName>
</protein>